<keyword evidence="6" id="KW-1185">Reference proteome</keyword>
<dbReference type="InterPro" id="IPR011992">
    <property type="entry name" value="EF-hand-dom_pair"/>
</dbReference>
<dbReference type="GO" id="GO:0005509">
    <property type="term" value="F:calcium ion binding"/>
    <property type="evidence" value="ECO:0007669"/>
    <property type="project" value="InterPro"/>
</dbReference>
<feature type="compositionally biased region" description="Low complexity" evidence="2">
    <location>
        <begin position="30"/>
        <end position="41"/>
    </location>
</feature>
<dbReference type="EMBL" id="VLTL01000064">
    <property type="protein sequence ID" value="KAA0163673.1"/>
    <property type="molecule type" value="Genomic_DNA"/>
</dbReference>
<feature type="compositionally biased region" description="Low complexity" evidence="2">
    <location>
        <begin position="1"/>
        <end position="11"/>
    </location>
</feature>
<feature type="region of interest" description="Disordered" evidence="2">
    <location>
        <begin position="518"/>
        <end position="613"/>
    </location>
</feature>
<dbReference type="PROSITE" id="PS00018">
    <property type="entry name" value="EF_HAND_1"/>
    <property type="match status" value="1"/>
</dbReference>
<accession>A0A5A8CTN0</accession>
<dbReference type="Proteomes" id="UP000324907">
    <property type="component" value="Unassembled WGS sequence"/>
</dbReference>
<reference evidence="6 7" key="1">
    <citation type="submission" date="2019-07" db="EMBL/GenBank/DDBJ databases">
        <title>Genomes of Cafeteria roenbergensis.</title>
        <authorList>
            <person name="Fischer M.G."/>
            <person name="Hackl T."/>
            <person name="Roman M."/>
        </authorList>
    </citation>
    <scope>NUCLEOTIDE SEQUENCE [LARGE SCALE GENOMIC DNA]</scope>
    <source>
        <strain evidence="4 6">BVI</strain>
        <strain evidence="5 7">RCC970-E3</strain>
    </source>
</reference>
<feature type="compositionally biased region" description="Basic and acidic residues" evidence="2">
    <location>
        <begin position="592"/>
        <end position="601"/>
    </location>
</feature>
<feature type="region of interest" description="Disordered" evidence="2">
    <location>
        <begin position="174"/>
        <end position="207"/>
    </location>
</feature>
<evidence type="ECO:0000256" key="2">
    <source>
        <dbReference type="SAM" id="MobiDB-lite"/>
    </source>
</evidence>
<keyword evidence="1" id="KW-0106">Calcium</keyword>
<evidence type="ECO:0000313" key="6">
    <source>
        <dbReference type="Proteomes" id="UP000323011"/>
    </source>
</evidence>
<dbReference type="AlphaFoldDB" id="A0A5A8CTN0"/>
<sequence length="613" mass="63515">MPKAAKGSSKKASGDKKAKKAKKEPKEPKAPAAAAPPSSSPHFDAGRLYERYADRGADGAAGTISRDSFARMVSELDIKAPAGGAPRELPTPRTDFEAGRVFERYDDAAAGGVDKAQFEALLYQNGWSGPHSAADPSGGRFSAGQLFERYDTNKTGRLELDEVRRLVADMRAGKVPVPSGGPGRWSGPSLGPWAGTGSGAGTSTGAAPPGLPSSFGSGNLIYGSAYGAPDRSGNPSGSTAHAGGIGASPSSALVDPAAVSGLMDAYHSRISALSAVNARLMAKREASVNQLVRIAAMREEVASARRAVERETLADSEAVLHRLRSAEALKQSLLAHDAERLASDVQAMDAFAARLADVAPASGDAGAESGAGAAVAPDYGRALSLMRVYPELCADADRLLARPLKTDIEVRSDDFEREVATRAAVVRRHRALLDLLSAKDAIIHILLREREAAASRLGSAQQASAAEVRKWVQLAEQLAGELQGIRSEGEGVGTGTSEAARVVDLQARALADATGAAAAAPRRAGELHGRQGVRAIGGPAAEGARRPSDTSPRWQPGHAWPEQRPAAGKHASGQDFGRTTEPDDGGSVADMEPFHGSRDGADSEAPGDGDEHA</sequence>
<protein>
    <recommendedName>
        <fullName evidence="3">EF-hand domain-containing protein</fullName>
    </recommendedName>
</protein>
<feature type="region of interest" description="Disordered" evidence="2">
    <location>
        <begin position="1"/>
        <end position="50"/>
    </location>
</feature>
<dbReference type="InterPro" id="IPR018247">
    <property type="entry name" value="EF_Hand_1_Ca_BS"/>
</dbReference>
<dbReference type="Gene3D" id="1.10.238.10">
    <property type="entry name" value="EF-hand"/>
    <property type="match status" value="1"/>
</dbReference>
<evidence type="ECO:0000259" key="3">
    <source>
        <dbReference type="PROSITE" id="PS50222"/>
    </source>
</evidence>
<evidence type="ECO:0000313" key="7">
    <source>
        <dbReference type="Proteomes" id="UP000324907"/>
    </source>
</evidence>
<organism evidence="4 6">
    <name type="scientific">Cafeteria roenbergensis</name>
    <name type="common">Marine flagellate</name>
    <dbReference type="NCBI Taxonomy" id="33653"/>
    <lineage>
        <taxon>Eukaryota</taxon>
        <taxon>Sar</taxon>
        <taxon>Stramenopiles</taxon>
        <taxon>Bigyra</taxon>
        <taxon>Opalozoa</taxon>
        <taxon>Bicosoecida</taxon>
        <taxon>Cafeteriaceae</taxon>
        <taxon>Cafeteria</taxon>
    </lineage>
</organism>
<evidence type="ECO:0000256" key="1">
    <source>
        <dbReference type="ARBA" id="ARBA00022837"/>
    </source>
</evidence>
<name>A0A5A8CTN0_CAFRO</name>
<proteinExistence type="predicted"/>
<dbReference type="SUPFAM" id="SSF47473">
    <property type="entry name" value="EF-hand"/>
    <property type="match status" value="1"/>
</dbReference>
<evidence type="ECO:0000313" key="4">
    <source>
        <dbReference type="EMBL" id="KAA0155764.1"/>
    </source>
</evidence>
<comment type="caution">
    <text evidence="4">The sequence shown here is derived from an EMBL/GenBank/DDBJ whole genome shotgun (WGS) entry which is preliminary data.</text>
</comment>
<feature type="domain" description="EF-hand" evidence="3">
    <location>
        <begin position="145"/>
        <end position="173"/>
    </location>
</feature>
<dbReference type="EMBL" id="VLTN01000006">
    <property type="protein sequence ID" value="KAA0155764.1"/>
    <property type="molecule type" value="Genomic_DNA"/>
</dbReference>
<dbReference type="InterPro" id="IPR002048">
    <property type="entry name" value="EF_hand_dom"/>
</dbReference>
<evidence type="ECO:0000313" key="5">
    <source>
        <dbReference type="EMBL" id="KAA0163673.1"/>
    </source>
</evidence>
<dbReference type="Proteomes" id="UP000323011">
    <property type="component" value="Unassembled WGS sequence"/>
</dbReference>
<dbReference type="PROSITE" id="PS50222">
    <property type="entry name" value="EF_HAND_2"/>
    <property type="match status" value="1"/>
</dbReference>
<gene>
    <name evidence="5" type="ORF">FNF28_04150</name>
    <name evidence="4" type="ORF">FNF29_01679</name>
</gene>